<sequence>MPQYALVDIRYFYAWDLDPSIMYSKFHCGNLVRGQKDKTIDNMKINLLLAFSLFTFCCLSTSVQAQSGDQILDGIGETDLIARYLFDEDAKDWSRNNLHALVKGPDAAFVKDEKFGSVLTLSGKENPFVSIPAETLTGVESLSISGWVFLRNTLAGQVLFDIGTGNKSRFSVLPTGNGHKKNLITTINKPSGERIEILASPLPIGQWNHVTVVLDIPSKSVSYYINGKKAASSDDVVLDLSELFGNQVGKNHFSIGKPLTADAPYLDAKVHDVRIYRIPLNPRQVANIYDNASNKGENRVNERKGPQDDFQEFSHSHLQLYNEYLMEVADVQVETKVGHLPRLPRYLKGTYRDGINGPMVRVIWPAPKGNSAVLEPGQYTVIGKIAGSSIAPKAIVTIKESNGIAAPKQSLEAFGLDEVTLDADTHGHSSKFIENRDKFITTLAKTNPDDFLYMFRNAFGQKQPEGAKPLGVWDSQETKLRGHATGHYLTAIAQAYASTGYDLSLQADFADKMAYMVNTLFELSQLSGKPAASGKGYTADPLAVPVGPGKASYDSDLSEKGIRTDCWNWGEGYISAYPPDQFIMLEKGAKYGGQKDQVWAPYYTLHKILAGLMDIYDVSGNEKALEVAKGMGNWVAARLDKLPTETLISMWNTYIAGEFGGMNEAMARLYRMTGEPNYLAAAKLFDNITVFYGNADHTHGLAKNVDTFRGLHANQHIPQIMGALEMYRDTENAPYYRIADNFWHIATNDYMYSIGGVAGARTPANAECFTTEPATLYENGFSAGGQNETCATYNMLKLSRNLFLFQQNPAYMDYYERGLYNHILASVAEDSPANTYHVPLRPGSRKQFGNPEMKGFTCCNGTAIESSTKLQNSIYFKSIDNNSLYVNLFVPSTLHWRDRKVTIVQSTAFPKEDHSRLTIQGKGKFELKIRVPKWANKGMTVKINGQDQQIDAAPGSYATISRKWKDGDTIDIHIPFHFYLEPVMDQQNIASLFYGPILLAAQEDEPRKEWRKVTLDARDIGQSIIGNPEKLEFTIDGVPYKPFYDTYDRHSVYLDVTLE</sequence>
<dbReference type="InterPro" id="IPR013320">
    <property type="entry name" value="ConA-like_dom_sf"/>
</dbReference>
<dbReference type="Pfam" id="PF13385">
    <property type="entry name" value="Laminin_G_3"/>
    <property type="match status" value="1"/>
</dbReference>
<dbReference type="PANTHER" id="PTHR31151:SF0">
    <property type="entry name" value="PROLINE-TRNA LIGASE (DUF1680)"/>
    <property type="match status" value="1"/>
</dbReference>
<keyword evidence="4" id="KW-1185">Reference proteome</keyword>
<dbReference type="Gene3D" id="2.60.120.200">
    <property type="match status" value="1"/>
</dbReference>
<evidence type="ECO:0000313" key="4">
    <source>
        <dbReference type="Proteomes" id="UP000647339"/>
    </source>
</evidence>
<feature type="domain" description="Non-reducing end beta-L-arabinofuranosidase-like GH127 catalytic" evidence="1">
    <location>
        <begin position="570"/>
        <end position="871"/>
    </location>
</feature>
<dbReference type="Pfam" id="PF07944">
    <property type="entry name" value="Beta-AFase-like_GH127_cat"/>
    <property type="match status" value="2"/>
</dbReference>
<feature type="domain" description="Non-reducing end beta-L-arabinofuranosidase-like GH127 middle" evidence="2">
    <location>
        <begin position="884"/>
        <end position="975"/>
    </location>
</feature>
<evidence type="ECO:0000259" key="1">
    <source>
        <dbReference type="Pfam" id="PF07944"/>
    </source>
</evidence>
<organism evidence="3 4">
    <name type="scientific">Echinicola rosea</name>
    <dbReference type="NCBI Taxonomy" id="1807691"/>
    <lineage>
        <taxon>Bacteria</taxon>
        <taxon>Pseudomonadati</taxon>
        <taxon>Bacteroidota</taxon>
        <taxon>Cytophagia</taxon>
        <taxon>Cytophagales</taxon>
        <taxon>Cyclobacteriaceae</taxon>
        <taxon>Echinicola</taxon>
    </lineage>
</organism>
<comment type="caution">
    <text evidence="3">The sequence shown here is derived from an EMBL/GenBank/DDBJ whole genome shotgun (WGS) entry which is preliminary data.</text>
</comment>
<dbReference type="InterPro" id="IPR049046">
    <property type="entry name" value="Beta-AFase-like_GH127_middle"/>
</dbReference>
<proteinExistence type="predicted"/>
<name>A0ABQ1V6D0_9BACT</name>
<dbReference type="SUPFAM" id="SSF48208">
    <property type="entry name" value="Six-hairpin glycosidases"/>
    <property type="match status" value="1"/>
</dbReference>
<dbReference type="EMBL" id="BMIU01000016">
    <property type="protein sequence ID" value="GGF39985.1"/>
    <property type="molecule type" value="Genomic_DNA"/>
</dbReference>
<evidence type="ECO:0000313" key="3">
    <source>
        <dbReference type="EMBL" id="GGF39985.1"/>
    </source>
</evidence>
<dbReference type="PANTHER" id="PTHR31151">
    <property type="entry name" value="PROLINE-TRNA LIGASE (DUF1680)"/>
    <property type="match status" value="1"/>
</dbReference>
<reference evidence="4" key="1">
    <citation type="journal article" date="2019" name="Int. J. Syst. Evol. Microbiol.">
        <title>The Global Catalogue of Microorganisms (GCM) 10K type strain sequencing project: providing services to taxonomists for standard genome sequencing and annotation.</title>
        <authorList>
            <consortium name="The Broad Institute Genomics Platform"/>
            <consortium name="The Broad Institute Genome Sequencing Center for Infectious Disease"/>
            <person name="Wu L."/>
            <person name="Ma J."/>
        </authorList>
    </citation>
    <scope>NUCLEOTIDE SEQUENCE [LARGE SCALE GENOMIC DNA]</scope>
    <source>
        <strain evidence="4">CGMCC 1.15407</strain>
    </source>
</reference>
<gene>
    <name evidence="3" type="ORF">GCM10011339_30640</name>
</gene>
<feature type="domain" description="Non-reducing end beta-L-arabinofuranosidase-like GH127 catalytic" evidence="1">
    <location>
        <begin position="430"/>
        <end position="522"/>
    </location>
</feature>
<protein>
    <submittedName>
        <fullName evidence="3">Uncharacterized protein</fullName>
    </submittedName>
</protein>
<dbReference type="SUPFAM" id="SSF49899">
    <property type="entry name" value="Concanavalin A-like lectins/glucanases"/>
    <property type="match status" value="1"/>
</dbReference>
<evidence type="ECO:0000259" key="2">
    <source>
        <dbReference type="Pfam" id="PF20736"/>
    </source>
</evidence>
<accession>A0ABQ1V6D0</accession>
<dbReference type="Pfam" id="PF20736">
    <property type="entry name" value="Glyco_hydro127M"/>
    <property type="match status" value="1"/>
</dbReference>
<dbReference type="InterPro" id="IPR012878">
    <property type="entry name" value="Beta-AFase-like_GH127_cat"/>
</dbReference>
<dbReference type="InterPro" id="IPR008928">
    <property type="entry name" value="6-hairpin_glycosidase_sf"/>
</dbReference>
<dbReference type="Proteomes" id="UP000647339">
    <property type="component" value="Unassembled WGS sequence"/>
</dbReference>